<sequence>MKISIIIPSFNQLQLLDECLSALSMQTFTSFEIIVVDGGSKNLDHFSLRQNFKTVKIISEPDKNVYDAMNKGIALSEGDWLYFMGVDDNFCDFNILKSVAPFLDEKKIKILSGQIVYKFNDEDSFLIRRDNGLVKPVWSSKIWFKNTLPHQGMFYHKTIFLKHRYDIKYDVLADYALNLKLWKSRTPILILDKKIAFCGTKGLSKNFNLKLYKEEIALKTEVTSMLLKPFFTILAMFKFCLKNFRIG</sequence>
<dbReference type="Pfam" id="PF00535">
    <property type="entry name" value="Glycos_transf_2"/>
    <property type="match status" value="1"/>
</dbReference>
<dbReference type="SUPFAM" id="SSF53448">
    <property type="entry name" value="Nucleotide-diphospho-sugar transferases"/>
    <property type="match status" value="1"/>
</dbReference>
<feature type="domain" description="Glycosyltransferase 2-like" evidence="1">
    <location>
        <begin position="4"/>
        <end position="138"/>
    </location>
</feature>
<accession>A0A1H9J9S4</accession>
<dbReference type="Gene3D" id="3.90.550.10">
    <property type="entry name" value="Spore Coat Polysaccharide Biosynthesis Protein SpsA, Chain A"/>
    <property type="match status" value="1"/>
</dbReference>
<dbReference type="EMBL" id="FOFN01000003">
    <property type="protein sequence ID" value="SEQ83562.1"/>
    <property type="molecule type" value="Genomic_DNA"/>
</dbReference>
<dbReference type="Proteomes" id="UP000198999">
    <property type="component" value="Unassembled WGS sequence"/>
</dbReference>
<gene>
    <name evidence="2" type="ORF">SAMN05421824_2438</name>
</gene>
<dbReference type="PANTHER" id="PTHR22916">
    <property type="entry name" value="GLYCOSYLTRANSFERASE"/>
    <property type="match status" value="1"/>
</dbReference>
<protein>
    <submittedName>
        <fullName evidence="2">Glycosyltransferase involved in cell wall bisynthesis</fullName>
    </submittedName>
</protein>
<evidence type="ECO:0000313" key="2">
    <source>
        <dbReference type="EMBL" id="SEQ83562.1"/>
    </source>
</evidence>
<dbReference type="InterPro" id="IPR001173">
    <property type="entry name" value="Glyco_trans_2-like"/>
</dbReference>
<dbReference type="PANTHER" id="PTHR22916:SF67">
    <property type="entry name" value="COLANIC ACID BIOSYNTHESIS GLYCOSYL TRANSFERASE WCAE-RELATED"/>
    <property type="match status" value="1"/>
</dbReference>
<keyword evidence="2" id="KW-0808">Transferase</keyword>
<dbReference type="RefSeq" id="WP_177176600.1">
    <property type="nucleotide sequence ID" value="NZ_FOFN01000003.1"/>
</dbReference>
<name>A0A1H9J9S4_9FLAO</name>
<keyword evidence="3" id="KW-1185">Reference proteome</keyword>
<dbReference type="InterPro" id="IPR029044">
    <property type="entry name" value="Nucleotide-diphossugar_trans"/>
</dbReference>
<reference evidence="2 3" key="1">
    <citation type="submission" date="2016-10" db="EMBL/GenBank/DDBJ databases">
        <authorList>
            <person name="de Groot N.N."/>
        </authorList>
    </citation>
    <scope>NUCLEOTIDE SEQUENCE [LARGE SCALE GENOMIC DNA]</scope>
    <source>
        <strain evidence="2 3">DSM 21035</strain>
    </source>
</reference>
<dbReference type="STRING" id="419940.SAMN05421824_2438"/>
<evidence type="ECO:0000259" key="1">
    <source>
        <dbReference type="Pfam" id="PF00535"/>
    </source>
</evidence>
<dbReference type="GO" id="GO:0016758">
    <property type="term" value="F:hexosyltransferase activity"/>
    <property type="evidence" value="ECO:0007669"/>
    <property type="project" value="UniProtKB-ARBA"/>
</dbReference>
<proteinExistence type="predicted"/>
<organism evidence="2 3">
    <name type="scientific">Hyunsoonleella jejuensis</name>
    <dbReference type="NCBI Taxonomy" id="419940"/>
    <lineage>
        <taxon>Bacteria</taxon>
        <taxon>Pseudomonadati</taxon>
        <taxon>Bacteroidota</taxon>
        <taxon>Flavobacteriia</taxon>
        <taxon>Flavobacteriales</taxon>
        <taxon>Flavobacteriaceae</taxon>
    </lineage>
</organism>
<evidence type="ECO:0000313" key="3">
    <source>
        <dbReference type="Proteomes" id="UP000198999"/>
    </source>
</evidence>
<dbReference type="AlphaFoldDB" id="A0A1H9J9S4"/>